<feature type="region of interest" description="Disordered" evidence="1">
    <location>
        <begin position="602"/>
        <end position="626"/>
    </location>
</feature>
<dbReference type="SMART" id="SM00271">
    <property type="entry name" value="DnaJ"/>
    <property type="match status" value="1"/>
</dbReference>
<evidence type="ECO:0000259" key="3">
    <source>
        <dbReference type="PROSITE" id="PS50800"/>
    </source>
</evidence>
<dbReference type="Gene3D" id="1.10.287.110">
    <property type="entry name" value="DnaJ domain"/>
    <property type="match status" value="1"/>
</dbReference>
<feature type="compositionally biased region" description="Basic residues" evidence="1">
    <location>
        <begin position="215"/>
        <end position="228"/>
    </location>
</feature>
<dbReference type="PROSITE" id="PS50076">
    <property type="entry name" value="DNAJ_2"/>
    <property type="match status" value="1"/>
</dbReference>
<feature type="compositionally biased region" description="Acidic residues" evidence="1">
    <location>
        <begin position="833"/>
        <end position="852"/>
    </location>
</feature>
<feature type="region of interest" description="Disordered" evidence="1">
    <location>
        <begin position="824"/>
        <end position="852"/>
    </location>
</feature>
<feature type="compositionally biased region" description="Basic residues" evidence="1">
    <location>
        <begin position="608"/>
        <end position="618"/>
    </location>
</feature>
<gene>
    <name evidence="4" type="ORF">AURANDRAFT_71861</name>
</gene>
<dbReference type="RefSeq" id="XP_009038383.1">
    <property type="nucleotide sequence ID" value="XM_009040135.1"/>
</dbReference>
<dbReference type="Gene3D" id="1.10.720.30">
    <property type="entry name" value="SAP domain"/>
    <property type="match status" value="1"/>
</dbReference>
<dbReference type="GeneID" id="20228437"/>
<feature type="domain" description="J" evidence="2">
    <location>
        <begin position="411"/>
        <end position="483"/>
    </location>
</feature>
<dbReference type="eggNOG" id="ENOG502RZRB">
    <property type="taxonomic scope" value="Eukaryota"/>
</dbReference>
<dbReference type="SUPFAM" id="SSF68906">
    <property type="entry name" value="SAP domain"/>
    <property type="match status" value="1"/>
</dbReference>
<dbReference type="InterPro" id="IPR001623">
    <property type="entry name" value="DnaJ_domain"/>
</dbReference>
<organism evidence="5">
    <name type="scientific">Aureococcus anophagefferens</name>
    <name type="common">Harmful bloom alga</name>
    <dbReference type="NCBI Taxonomy" id="44056"/>
    <lineage>
        <taxon>Eukaryota</taxon>
        <taxon>Sar</taxon>
        <taxon>Stramenopiles</taxon>
        <taxon>Ochrophyta</taxon>
        <taxon>Pelagophyceae</taxon>
        <taxon>Pelagomonadales</taxon>
        <taxon>Pelagomonadaceae</taxon>
        <taxon>Aureococcus</taxon>
    </lineage>
</organism>
<dbReference type="OMA" id="CMTALHS"/>
<dbReference type="InParanoid" id="F0YCL3"/>
<dbReference type="EMBL" id="GL833132">
    <property type="protein sequence ID" value="EGB07159.1"/>
    <property type="molecule type" value="Genomic_DNA"/>
</dbReference>
<evidence type="ECO:0000313" key="4">
    <source>
        <dbReference type="EMBL" id="EGB07159.1"/>
    </source>
</evidence>
<dbReference type="CDD" id="cd06257">
    <property type="entry name" value="DnaJ"/>
    <property type="match status" value="1"/>
</dbReference>
<dbReference type="Pfam" id="PF00226">
    <property type="entry name" value="DnaJ"/>
    <property type="match status" value="1"/>
</dbReference>
<dbReference type="KEGG" id="aaf:AURANDRAFT_71861"/>
<accession>F0YCL3</accession>
<dbReference type="Pfam" id="PF09851">
    <property type="entry name" value="SHOCT"/>
    <property type="match status" value="1"/>
</dbReference>
<dbReference type="Proteomes" id="UP000002729">
    <property type="component" value="Unassembled WGS sequence"/>
</dbReference>
<dbReference type="AlphaFoldDB" id="F0YCL3"/>
<dbReference type="PROSITE" id="PS50800">
    <property type="entry name" value="SAP"/>
    <property type="match status" value="1"/>
</dbReference>
<feature type="region of interest" description="Disordered" evidence="1">
    <location>
        <begin position="1"/>
        <end position="22"/>
    </location>
</feature>
<dbReference type="InterPro" id="IPR018649">
    <property type="entry name" value="SHOCT"/>
</dbReference>
<feature type="compositionally biased region" description="Basic residues" evidence="1">
    <location>
        <begin position="267"/>
        <end position="280"/>
    </location>
</feature>
<evidence type="ECO:0008006" key="6">
    <source>
        <dbReference type="Google" id="ProtNLM"/>
    </source>
</evidence>
<feature type="region of interest" description="Disordered" evidence="1">
    <location>
        <begin position="257"/>
        <end position="285"/>
    </location>
</feature>
<dbReference type="InterPro" id="IPR036361">
    <property type="entry name" value="SAP_dom_sf"/>
</dbReference>
<dbReference type="OrthoDB" id="10250354at2759"/>
<dbReference type="InterPro" id="IPR036869">
    <property type="entry name" value="J_dom_sf"/>
</dbReference>
<evidence type="ECO:0000259" key="2">
    <source>
        <dbReference type="PROSITE" id="PS50076"/>
    </source>
</evidence>
<dbReference type="SMART" id="SM00513">
    <property type="entry name" value="SAP"/>
    <property type="match status" value="2"/>
</dbReference>
<name>F0YCL3_AURAN</name>
<proteinExistence type="predicted"/>
<sequence length="852" mass="90953">MGLGQSRAPAPPVAAELSRQAAAQTAAPPGHVALASLSIHDMAAAAAAASRTSHEFQAEVRRRICGRDGSENPQEESIWGMFRHRAPTVTRALTLLELADTSRDNPARLFRNMPRREMSESFCTSAAASVTLGELEADAHPTRGLAVLLSACETEEEKAHVRTTVLYALWLIHNAEYGALSQALCAACQRLTREYMAEGDRRMAELLRNAAEEKKKKKKPAAKKKPAKKPTELRDLKSLFDDGILDEDEYEEKLAEINAAAAPAPPPKKKKQAPPKKKAKAKAEKEGYEGLSVARLKAALKERGLSQTGEKGTLIWRLKLQDRGGAATLADGRSPFALKVGELKKQAAKVGVSPMGTNDEMLEGLVDALLKANPGASAAAAPADAAGGGGGDGADAREVATRVLELAESDDWESILSLGAPGSKLGALSPLNDLKKAYRKLSRVIHPDKLRGFDGATRAFQALVTALDRLTNPEPTAAVDEGGKKQKATRIERSNDGCVRTAVSCPRCGEAWGASKNEGLPDYAYNLLMTGLRSYTCSTCLCTFGCVSAKHACKSCGADFDYSPADWHRKIACGDCGKTFGFFSFHVSDRAMNDAIRDARAEHERNAKQRAAKQRRAARRDAKGGGGLDKERSFLLGLLDECPRCGEFFGEGTSKQDKRDHLACCADKAAIARKRRRDADDDAAAAKRDDADAAAEAAQAKAVWEAAGKQVSQLWMLPDAALADMCGGVAEGLSRADLIARAAATCDGVLLLTDGDGGGARGAKRRRLTAESLPSNYASLSLDELRCLCAAHGFAPKSDTKDGVLHEIESELHDDKDAPLLLTAATAARRGGDDDDGDDDFEPVDLTGEDDE</sequence>
<dbReference type="SUPFAM" id="SSF46565">
    <property type="entry name" value="Chaperone J-domain"/>
    <property type="match status" value="1"/>
</dbReference>
<feature type="domain" description="SAP" evidence="3">
    <location>
        <begin position="288"/>
        <end position="322"/>
    </location>
</feature>
<evidence type="ECO:0000256" key="1">
    <source>
        <dbReference type="SAM" id="MobiDB-lite"/>
    </source>
</evidence>
<keyword evidence="5" id="KW-1185">Reference proteome</keyword>
<evidence type="ECO:0000313" key="5">
    <source>
        <dbReference type="Proteomes" id="UP000002729"/>
    </source>
</evidence>
<dbReference type="InterPro" id="IPR003034">
    <property type="entry name" value="SAP_dom"/>
</dbReference>
<reference evidence="4 5" key="1">
    <citation type="journal article" date="2011" name="Proc. Natl. Acad. Sci. U.S.A.">
        <title>Niche of harmful alga Aureococcus anophagefferens revealed through ecogenomics.</title>
        <authorList>
            <person name="Gobler C.J."/>
            <person name="Berry D.L."/>
            <person name="Dyhrman S.T."/>
            <person name="Wilhelm S.W."/>
            <person name="Salamov A."/>
            <person name="Lobanov A.V."/>
            <person name="Zhang Y."/>
            <person name="Collier J.L."/>
            <person name="Wurch L.L."/>
            <person name="Kustka A.B."/>
            <person name="Dill B.D."/>
            <person name="Shah M."/>
            <person name="VerBerkmoes N.C."/>
            <person name="Kuo A."/>
            <person name="Terry A."/>
            <person name="Pangilinan J."/>
            <person name="Lindquist E.A."/>
            <person name="Lucas S."/>
            <person name="Paulsen I.T."/>
            <person name="Hattenrath-Lehmann T.K."/>
            <person name="Talmage S.C."/>
            <person name="Walker E.A."/>
            <person name="Koch F."/>
            <person name="Burson A.M."/>
            <person name="Marcoval M.A."/>
            <person name="Tang Y.Z."/>
            <person name="Lecleir G.R."/>
            <person name="Coyne K.J."/>
            <person name="Berg G.M."/>
            <person name="Bertrand E.M."/>
            <person name="Saito M.A."/>
            <person name="Gladyshev V.N."/>
            <person name="Grigoriev I.V."/>
        </authorList>
    </citation>
    <scope>NUCLEOTIDE SEQUENCE [LARGE SCALE GENOMIC DNA]</scope>
    <source>
        <strain evidence="5">CCMP 1984</strain>
    </source>
</reference>
<protein>
    <recommendedName>
        <fullName evidence="6">J domain-containing protein</fullName>
    </recommendedName>
</protein>
<feature type="region of interest" description="Disordered" evidence="1">
    <location>
        <begin position="211"/>
        <end position="232"/>
    </location>
</feature>